<organism evidence="1 2">
    <name type="scientific">Xylaria curta</name>
    <dbReference type="NCBI Taxonomy" id="42375"/>
    <lineage>
        <taxon>Eukaryota</taxon>
        <taxon>Fungi</taxon>
        <taxon>Dikarya</taxon>
        <taxon>Ascomycota</taxon>
        <taxon>Pezizomycotina</taxon>
        <taxon>Sordariomycetes</taxon>
        <taxon>Xylariomycetidae</taxon>
        <taxon>Xylariales</taxon>
        <taxon>Xylariaceae</taxon>
        <taxon>Xylaria</taxon>
    </lineage>
</organism>
<accession>A0ACC1P8F9</accession>
<comment type="caution">
    <text evidence="1">The sequence shown here is derived from an EMBL/GenBank/DDBJ whole genome shotgun (WGS) entry which is preliminary data.</text>
</comment>
<evidence type="ECO:0000313" key="2">
    <source>
        <dbReference type="Proteomes" id="UP001143856"/>
    </source>
</evidence>
<evidence type="ECO:0000313" key="1">
    <source>
        <dbReference type="EMBL" id="KAJ2988389.1"/>
    </source>
</evidence>
<dbReference type="EMBL" id="JAPDGR010000655">
    <property type="protein sequence ID" value="KAJ2988389.1"/>
    <property type="molecule type" value="Genomic_DNA"/>
</dbReference>
<sequence length="1303" mass="143247">MKLTAVAAACLSLLSTACADSVVAASASSKVILPSTFKPPQVFKNANLVHIIALGKNYAKESINVLIENVSPEPQDEYFLPFTSERMEKIGVLEVKDRKNPDVVGFAVDAVEFDPSSDTQFYRITLPTPLAPNTQQTLGISFYYLSALKPLPASIAQTDKQYLVYAFSAYCPSAYPTSKQKTEVKLPSPDAPDYTKIAASGETKEFPVKEGSKLTYGPFPEVPAGASSPATVRYEFNKPVTHVSQLERDIEVSHWGGNIAFEERYTLFHHGANLSSQFSRVKWAQSQYFNPVTYALKEMKFILGAGSKDAYFTDVIGNVSTSRFRATKREAVLELKPRYPIFGGWKYPFTIGWNADSNNYLKKSGGKFLLNVPLIEGPKQAEGVEYEQVDIRVVLPEGAENVGFYTTAPKSSITEHRVDIVRTYLDTIGRTVLTIKARNLVDELRDRELIVSYDYSTAAALRKPFVVFTSTMTVFVGMWLLSKLDLQGSVRTRKKTTTVASSFSHATAKVEQQDVARLDVLVAISKLSVYLVVKQLNKANLTARNRSLSIRSGKGNSSAFSPTHRKGFSFASLRGSIQPELSRRLYRLIKSSNNLISAHETAGKERDTIARELSEWGEQTHDEAVSDITDKVGVILSELGVQEESYAHNLDDARGILKTIRNTEKSVQPSRDNKGKIADEIQKLKLKEPQSARLVILEQELVRAEAENLVAEAQLSNITRKKLREAYDAEFAAVIERAQKQIILAKHGQRLLSLLDDSPITPGDARRVYEQGGAARQVLNDAEDDLKSWEMNRRRGSIDDEITGLGIGSAISQGGEGSAKSSTAAMSTDKPAVTGDEEFASASYASTSRPDIYDVVCVGGGPAGLSLLAALKANPTTAGLRVALVEAQDLNKLRSWELPLDRFSNRCSSLTPSSANFLNNIGAWSHIQRDRVQPYHEMQVWDGVSDARIEFDWTPGSAPTRRTIAYMIENMNLTSGLLKRLDELSGITTFDGARVENITLGEETEELDLREWPIVHLGDGKQLVARLLVGADGANSPVRTFAGIDSKGWDYQRHGVVATLELEGNGWAGDDTKIAYQRFLPTGPIAMLPLPGNYSTLVWSTTPSNAAFLKSLSAKDFMALVNAAFRLNPIDLQFMHTMTSGHEDELSWRLQHTHFDAQAAPQKVVGIQEGTVASFPLKLRHADTYIGERIALVGDAAHTVHPLAGQGLNQGQGDVESLAKTIDYAVSHGQDIGTRMSLESYNSERYVANHVMLGVVDKLHKLYSVESGPLVPLRSWGLNAVNAMGPLKDFFMRQAAGNGIKLF</sequence>
<protein>
    <submittedName>
        <fullName evidence="1">Uncharacterized protein</fullName>
    </submittedName>
</protein>
<reference evidence="1" key="1">
    <citation type="submission" date="2022-10" db="EMBL/GenBank/DDBJ databases">
        <title>Genome Sequence of Xylaria curta.</title>
        <authorList>
            <person name="Buettner E."/>
        </authorList>
    </citation>
    <scope>NUCLEOTIDE SEQUENCE</scope>
    <source>
        <strain evidence="1">Babe10</strain>
    </source>
</reference>
<proteinExistence type="predicted"/>
<name>A0ACC1P8F9_9PEZI</name>
<keyword evidence="2" id="KW-1185">Reference proteome</keyword>
<dbReference type="Proteomes" id="UP001143856">
    <property type="component" value="Unassembled WGS sequence"/>
</dbReference>
<gene>
    <name evidence="1" type="ORF">NUW58_g4000</name>
</gene>